<dbReference type="Proteomes" id="UP000887013">
    <property type="component" value="Unassembled WGS sequence"/>
</dbReference>
<evidence type="ECO:0000313" key="2">
    <source>
        <dbReference type="Proteomes" id="UP000887013"/>
    </source>
</evidence>
<protein>
    <submittedName>
        <fullName evidence="1">Uncharacterized protein</fullName>
    </submittedName>
</protein>
<proteinExistence type="predicted"/>
<accession>A0A8X6TIV3</accession>
<dbReference type="EMBL" id="BMAW01058083">
    <property type="protein sequence ID" value="GFT14414.1"/>
    <property type="molecule type" value="Genomic_DNA"/>
</dbReference>
<comment type="caution">
    <text evidence="1">The sequence shown here is derived from an EMBL/GenBank/DDBJ whole genome shotgun (WGS) entry which is preliminary data.</text>
</comment>
<gene>
    <name evidence="1" type="ORF">NPIL_687761</name>
</gene>
<evidence type="ECO:0000313" key="1">
    <source>
        <dbReference type="EMBL" id="GFT14414.1"/>
    </source>
</evidence>
<dbReference type="AlphaFoldDB" id="A0A8X6TIV3"/>
<reference evidence="1" key="1">
    <citation type="submission" date="2020-08" db="EMBL/GenBank/DDBJ databases">
        <title>Multicomponent nature underlies the extraordinary mechanical properties of spider dragline silk.</title>
        <authorList>
            <person name="Kono N."/>
            <person name="Nakamura H."/>
            <person name="Mori M."/>
            <person name="Yoshida Y."/>
            <person name="Ohtoshi R."/>
            <person name="Malay A.D."/>
            <person name="Moran D.A.P."/>
            <person name="Tomita M."/>
            <person name="Numata K."/>
            <person name="Arakawa K."/>
        </authorList>
    </citation>
    <scope>NUCLEOTIDE SEQUENCE</scope>
</reference>
<keyword evidence="2" id="KW-1185">Reference proteome</keyword>
<sequence length="109" mass="12602">MCILVKGFWETDGSHLDDDVPYKLLQELDDLTSDVVESILEKNPYALVQYSCSPDPNYPSLVFQCFAMHVSNFCGYRSQQYLFLIPNHSFHDFIGNSVCLNFHDLDEKE</sequence>
<organism evidence="1 2">
    <name type="scientific">Nephila pilipes</name>
    <name type="common">Giant wood spider</name>
    <name type="synonym">Nephila maculata</name>
    <dbReference type="NCBI Taxonomy" id="299642"/>
    <lineage>
        <taxon>Eukaryota</taxon>
        <taxon>Metazoa</taxon>
        <taxon>Ecdysozoa</taxon>
        <taxon>Arthropoda</taxon>
        <taxon>Chelicerata</taxon>
        <taxon>Arachnida</taxon>
        <taxon>Araneae</taxon>
        <taxon>Araneomorphae</taxon>
        <taxon>Entelegynae</taxon>
        <taxon>Araneoidea</taxon>
        <taxon>Nephilidae</taxon>
        <taxon>Nephila</taxon>
    </lineage>
</organism>
<name>A0A8X6TIV3_NEPPI</name>